<name>A0A1B0A9N2_GLOPL</name>
<reference evidence="1" key="2">
    <citation type="submission" date="2020-05" db="UniProtKB">
        <authorList>
            <consortium name="EnsemblMetazoa"/>
        </authorList>
    </citation>
    <scope>IDENTIFICATION</scope>
    <source>
        <strain evidence="1">IAEA</strain>
    </source>
</reference>
<dbReference type="EnsemblMetazoa" id="GPAI038676-RA">
    <property type="protein sequence ID" value="GPAI038676-PA"/>
    <property type="gene ID" value="GPAI038676"/>
</dbReference>
<evidence type="ECO:0000313" key="2">
    <source>
        <dbReference type="Proteomes" id="UP000092445"/>
    </source>
</evidence>
<dbReference type="VEuPathDB" id="VectorBase:GPAI038676"/>
<proteinExistence type="predicted"/>
<dbReference type="Proteomes" id="UP000092445">
    <property type="component" value="Unassembled WGS sequence"/>
</dbReference>
<reference evidence="2" key="1">
    <citation type="submission" date="2014-03" db="EMBL/GenBank/DDBJ databases">
        <authorList>
            <person name="Aksoy S."/>
            <person name="Warren W."/>
            <person name="Wilson R.K."/>
        </authorList>
    </citation>
    <scope>NUCLEOTIDE SEQUENCE [LARGE SCALE GENOMIC DNA]</scope>
    <source>
        <strain evidence="2">IAEA</strain>
    </source>
</reference>
<accession>A0A1B0A9N2</accession>
<evidence type="ECO:0000313" key="1">
    <source>
        <dbReference type="EnsemblMetazoa" id="GPAI038676-PA"/>
    </source>
</evidence>
<protein>
    <submittedName>
        <fullName evidence="1">Uncharacterized protein</fullName>
    </submittedName>
</protein>
<organism evidence="1 2">
    <name type="scientific">Glossina pallidipes</name>
    <name type="common">Tsetse fly</name>
    <dbReference type="NCBI Taxonomy" id="7398"/>
    <lineage>
        <taxon>Eukaryota</taxon>
        <taxon>Metazoa</taxon>
        <taxon>Ecdysozoa</taxon>
        <taxon>Arthropoda</taxon>
        <taxon>Hexapoda</taxon>
        <taxon>Insecta</taxon>
        <taxon>Pterygota</taxon>
        <taxon>Neoptera</taxon>
        <taxon>Endopterygota</taxon>
        <taxon>Diptera</taxon>
        <taxon>Brachycera</taxon>
        <taxon>Muscomorpha</taxon>
        <taxon>Hippoboscoidea</taxon>
        <taxon>Glossinidae</taxon>
        <taxon>Glossina</taxon>
    </lineage>
</organism>
<dbReference type="AlphaFoldDB" id="A0A1B0A9N2"/>
<keyword evidence="2" id="KW-1185">Reference proteome</keyword>
<sequence length="125" mass="13919">MTYACQTEQKKHLDRGVYTSCAISWLIHTITITISVGEITIRYSVAIVHLKSLFQKQLSVAALQYLNKTYKYCCTHVLSCFGGEGGLKCLTVGFITSNETGRIKEKIFNPFGAKLGKRQAIPRVA</sequence>